<feature type="transmembrane region" description="Helical" evidence="2">
    <location>
        <begin position="109"/>
        <end position="128"/>
    </location>
</feature>
<evidence type="ECO:0000313" key="4">
    <source>
        <dbReference type="Proteomes" id="UP000540412"/>
    </source>
</evidence>
<keyword evidence="2" id="KW-0472">Membrane</keyword>
<evidence type="ECO:0000256" key="2">
    <source>
        <dbReference type="SAM" id="Phobius"/>
    </source>
</evidence>
<evidence type="ECO:0000313" key="3">
    <source>
        <dbReference type="EMBL" id="MBB5916870.1"/>
    </source>
</evidence>
<feature type="compositionally biased region" description="Polar residues" evidence="1">
    <location>
        <begin position="451"/>
        <end position="460"/>
    </location>
</feature>
<dbReference type="Proteomes" id="UP000540412">
    <property type="component" value="Unassembled WGS sequence"/>
</dbReference>
<gene>
    <name evidence="3" type="ORF">BJY24_005782</name>
</gene>
<keyword evidence="4" id="KW-1185">Reference proteome</keyword>
<feature type="compositionally biased region" description="Basic and acidic residues" evidence="1">
    <location>
        <begin position="345"/>
        <end position="356"/>
    </location>
</feature>
<accession>A0A7W9PJ46</accession>
<protein>
    <recommendedName>
        <fullName evidence="5">TrbL/VirB6 plasmid conjugal transfer protein</fullName>
    </recommendedName>
</protein>
<feature type="transmembrane region" description="Helical" evidence="2">
    <location>
        <begin position="258"/>
        <end position="281"/>
    </location>
</feature>
<name>A0A7W9PJ46_9NOCA</name>
<keyword evidence="2" id="KW-1133">Transmembrane helix</keyword>
<feature type="compositionally biased region" description="Gly residues" evidence="1">
    <location>
        <begin position="431"/>
        <end position="441"/>
    </location>
</feature>
<feature type="transmembrane region" description="Helical" evidence="2">
    <location>
        <begin position="293"/>
        <end position="312"/>
    </location>
</feature>
<keyword evidence="2" id="KW-0812">Transmembrane</keyword>
<feature type="transmembrane region" description="Helical" evidence="2">
    <location>
        <begin position="199"/>
        <end position="220"/>
    </location>
</feature>
<dbReference type="RefSeq" id="WP_157185477.1">
    <property type="nucleotide sequence ID" value="NZ_JACHIT010000002.1"/>
</dbReference>
<dbReference type="InterPro" id="IPR045782">
    <property type="entry name" value="TrbL_3"/>
</dbReference>
<feature type="transmembrane region" description="Helical" evidence="2">
    <location>
        <begin position="318"/>
        <end position="342"/>
    </location>
</feature>
<feature type="transmembrane region" description="Helical" evidence="2">
    <location>
        <begin position="140"/>
        <end position="161"/>
    </location>
</feature>
<reference evidence="3 4" key="1">
    <citation type="submission" date="2020-08" db="EMBL/GenBank/DDBJ databases">
        <title>Sequencing the genomes of 1000 actinobacteria strains.</title>
        <authorList>
            <person name="Klenk H.-P."/>
        </authorList>
    </citation>
    <scope>NUCLEOTIDE SEQUENCE [LARGE SCALE GENOMIC DNA]</scope>
    <source>
        <strain evidence="3 4">DSM 43582</strain>
    </source>
</reference>
<dbReference type="Pfam" id="PF19590">
    <property type="entry name" value="TrbL_3"/>
    <property type="match status" value="1"/>
</dbReference>
<comment type="caution">
    <text evidence="3">The sequence shown here is derived from an EMBL/GenBank/DDBJ whole genome shotgun (WGS) entry which is preliminary data.</text>
</comment>
<feature type="region of interest" description="Disordered" evidence="1">
    <location>
        <begin position="345"/>
        <end position="482"/>
    </location>
</feature>
<sequence length="482" mass="46814">MTTTPTALAATEFGSTLAASPRTQLPDSVCDLPGAAASVCQYRQFGEFGGTAAGTVANSGLDALVDALLNGVTKLLQLSLTWWIDLPSPQLTTQNGSVLATVRGYTTGLQVLLMIAGILFAAARLAMAKRGGAAGEAQETFLMFARAVMAATMFAAVITTGTRAGDAFSDWVIFDAAGGDAKNVVARLAEFELRTDSGLGSGVLLVVGLLGVISMLVQLVMLVVRQALLILVVAALPIAAAASGTGPGSQAYKRMLGWALAFVLWKPVGALCYAIAFTAAGTNSAAGQQDPQLVLLGLLLLLMVAVVLPGLMRLIAPAVATLGGGGGAAATLAGGAIGVAMGRAGGDRSEARKVTEGDGAPGGGSAPPAGAAPPGPSGGGGGGRATSGGASGGGSAPGGGGASGTSGSTGGQAARTPSGGGSAGAKQAGKVGAGGAGGALIGGAVAAKHAVQQTGSVVESQTREATEAGWDPDALGPREVRR</sequence>
<evidence type="ECO:0000256" key="1">
    <source>
        <dbReference type="SAM" id="MobiDB-lite"/>
    </source>
</evidence>
<organism evidence="3 4">
    <name type="scientific">Nocardia transvalensis</name>
    <dbReference type="NCBI Taxonomy" id="37333"/>
    <lineage>
        <taxon>Bacteria</taxon>
        <taxon>Bacillati</taxon>
        <taxon>Actinomycetota</taxon>
        <taxon>Actinomycetes</taxon>
        <taxon>Mycobacteriales</taxon>
        <taxon>Nocardiaceae</taxon>
        <taxon>Nocardia</taxon>
    </lineage>
</organism>
<dbReference type="AlphaFoldDB" id="A0A7W9PJ46"/>
<feature type="transmembrane region" description="Helical" evidence="2">
    <location>
        <begin position="227"/>
        <end position="246"/>
    </location>
</feature>
<proteinExistence type="predicted"/>
<evidence type="ECO:0008006" key="5">
    <source>
        <dbReference type="Google" id="ProtNLM"/>
    </source>
</evidence>
<feature type="compositionally biased region" description="Gly residues" evidence="1">
    <location>
        <begin position="377"/>
        <end position="410"/>
    </location>
</feature>
<dbReference type="EMBL" id="JACHIT010000002">
    <property type="protein sequence ID" value="MBB5916870.1"/>
    <property type="molecule type" value="Genomic_DNA"/>
</dbReference>